<proteinExistence type="predicted"/>
<keyword evidence="1" id="KW-1133">Transmembrane helix</keyword>
<comment type="caution">
    <text evidence="2">The sequence shown here is derived from an EMBL/GenBank/DDBJ whole genome shotgun (WGS) entry which is preliminary data.</text>
</comment>
<dbReference type="Pfam" id="PF13698">
    <property type="entry name" value="DUF4156"/>
    <property type="match status" value="1"/>
</dbReference>
<dbReference type="AlphaFoldDB" id="A0A4Z0FBZ7"/>
<feature type="transmembrane region" description="Helical" evidence="1">
    <location>
        <begin position="38"/>
        <end position="56"/>
    </location>
</feature>
<organism evidence="2 3">
    <name type="scientific">Candidatus Macondimonas diazotrophica</name>
    <dbReference type="NCBI Taxonomy" id="2305248"/>
    <lineage>
        <taxon>Bacteria</taxon>
        <taxon>Pseudomonadati</taxon>
        <taxon>Pseudomonadota</taxon>
        <taxon>Gammaproteobacteria</taxon>
        <taxon>Chromatiales</taxon>
        <taxon>Ectothiorhodospiraceae</taxon>
        <taxon>Candidatus Macondimonas</taxon>
    </lineage>
</organism>
<keyword evidence="1" id="KW-0812">Transmembrane</keyword>
<name>A0A4Z0FBZ7_9GAMM</name>
<evidence type="ECO:0000256" key="1">
    <source>
        <dbReference type="SAM" id="Phobius"/>
    </source>
</evidence>
<gene>
    <name evidence="2" type="ORF">E4680_00495</name>
</gene>
<dbReference type="InterPro" id="IPR025294">
    <property type="entry name" value="DUF4156"/>
</dbReference>
<sequence length="139" mass="14859">MSRGHASVFPTACVGGSDTSRCGTVHPSSSGDQPFMKYKLIFLACLPVLLAACSFIPQSPGADRVLLLPLARVKTCTEIGQTKVQVLDRIGFITRRGASIDRDLQRVAKNNAIDMGGDTISALTDVVNGRQTFGVYKCL</sequence>
<dbReference type="OrthoDB" id="6120981at2"/>
<keyword evidence="1" id="KW-0472">Membrane</keyword>
<keyword evidence="3" id="KW-1185">Reference proteome</keyword>
<reference evidence="2 3" key="1">
    <citation type="journal article" date="2019" name="ISME J.">
        <title>Candidatus Macondimonas diazotrophica, a novel gammaproteobacterial genus dominating crude-oil-contaminated coastal sediments.</title>
        <authorList>
            <person name="Karthikeyan S."/>
            <person name="Konstantinidis K."/>
        </authorList>
    </citation>
    <scope>NUCLEOTIDE SEQUENCE [LARGE SCALE GENOMIC DNA]</scope>
    <source>
        <strain evidence="2 3">KTK01</strain>
    </source>
</reference>
<evidence type="ECO:0000313" key="2">
    <source>
        <dbReference type="EMBL" id="TFZ84059.1"/>
    </source>
</evidence>
<accession>A0A4Z0FBZ7</accession>
<dbReference type="Proteomes" id="UP000297890">
    <property type="component" value="Unassembled WGS sequence"/>
</dbReference>
<evidence type="ECO:0000313" key="3">
    <source>
        <dbReference type="Proteomes" id="UP000297890"/>
    </source>
</evidence>
<protein>
    <submittedName>
        <fullName evidence="2">DUF4156 domain-containing protein</fullName>
    </submittedName>
</protein>
<dbReference type="EMBL" id="SRIO01000001">
    <property type="protein sequence ID" value="TFZ84059.1"/>
    <property type="molecule type" value="Genomic_DNA"/>
</dbReference>